<dbReference type="EMBL" id="JAVRHQ010000063">
    <property type="protein sequence ID" value="MDT0644986.1"/>
    <property type="molecule type" value="Genomic_DNA"/>
</dbReference>
<dbReference type="Pfam" id="PF13910">
    <property type="entry name" value="DUF4209"/>
    <property type="match status" value="1"/>
</dbReference>
<sequence length="635" mass="74291">MNELEIFYDNLDKSDYDSRSRHKINQELQKVSTVLNEKGEFKLFKKSELERQGFAIIKSFDKKEDRENGTLNGLSWTTSGNKTLEDKSVVPFYWPDVTKLTKEDFEYFEERYKKTKNLYSKTEFGLLIYFGGKTRFSNHRDFKISLFENLFSLSKTYLEKSKNPNDKNHYILDYISTLKAAFQLALKAKISPELKKIIEHVYETHQNWDVTNNSSLRVLLDLSSLSSEHFKNFKNEVDYEKIISKNLEGAKEQEKTHTWGAIYIVDICIKISKKINIDFTDLLKYKAELYLKLSNEADKNNNIASVSFTETALRLYQQVKDSTKIQEIEKLYSEQRGKFKMATISQTLPEEEAKRITNKIISTVNSFNELQIIETLIASPWFSNIDGIREMAENSKKASPFLSMLGSSVIDKFGNTIDKFNTEEEREEYNFWQSFGFSFQIGKQTMHKFFIEAYKENKISFESIKTFLEGTWFNEPISRNYNGEKYDILPIHLVLPGIKKIFEELDKFSNNNKYEADYVLITDSLVLKVETLIRNFCEKIGISTFKTRQKGKDELVMEKLLDDLLADIKHSDNNPTGFDEEDRVLIKYVMSEKAGLNLRNQIAHGLMDIYEYIFPNIVTVLCIILKLSKYHFVKR</sequence>
<name>A0ABU3CFA8_9FLAO</name>
<organism evidence="2 3">
    <name type="scientific">Autumnicola tepida</name>
    <dbReference type="NCBI Taxonomy" id="3075595"/>
    <lineage>
        <taxon>Bacteria</taxon>
        <taxon>Pseudomonadati</taxon>
        <taxon>Bacteroidota</taxon>
        <taxon>Flavobacteriia</taxon>
        <taxon>Flavobacteriales</taxon>
        <taxon>Flavobacteriaceae</taxon>
        <taxon>Autumnicola</taxon>
    </lineage>
</organism>
<dbReference type="InterPro" id="IPR025209">
    <property type="entry name" value="DUF4209"/>
</dbReference>
<keyword evidence="3" id="KW-1185">Reference proteome</keyword>
<evidence type="ECO:0000313" key="2">
    <source>
        <dbReference type="EMBL" id="MDT0644986.1"/>
    </source>
</evidence>
<gene>
    <name evidence="2" type="ORF">RM553_19290</name>
</gene>
<dbReference type="Proteomes" id="UP001262889">
    <property type="component" value="Unassembled WGS sequence"/>
</dbReference>
<dbReference type="RefSeq" id="WP_311536601.1">
    <property type="nucleotide sequence ID" value="NZ_JAVRHQ010000063.1"/>
</dbReference>
<protein>
    <submittedName>
        <fullName evidence="2">DUF4209 domain-containing protein</fullName>
    </submittedName>
</protein>
<evidence type="ECO:0000313" key="3">
    <source>
        <dbReference type="Proteomes" id="UP001262889"/>
    </source>
</evidence>
<proteinExistence type="predicted"/>
<reference evidence="2 3" key="1">
    <citation type="submission" date="2023-09" db="EMBL/GenBank/DDBJ databases">
        <authorList>
            <person name="Rey-Velasco X."/>
        </authorList>
    </citation>
    <scope>NUCLEOTIDE SEQUENCE [LARGE SCALE GENOMIC DNA]</scope>
    <source>
        <strain evidence="2 3">F363</strain>
    </source>
</reference>
<accession>A0ABU3CFA8</accession>
<feature type="domain" description="DUF4209" evidence="1">
    <location>
        <begin position="529"/>
        <end position="609"/>
    </location>
</feature>
<evidence type="ECO:0000259" key="1">
    <source>
        <dbReference type="Pfam" id="PF13910"/>
    </source>
</evidence>
<comment type="caution">
    <text evidence="2">The sequence shown here is derived from an EMBL/GenBank/DDBJ whole genome shotgun (WGS) entry which is preliminary data.</text>
</comment>